<evidence type="ECO:0000313" key="2">
    <source>
        <dbReference type="Proteomes" id="UP000770015"/>
    </source>
</evidence>
<organism evidence="1 2">
    <name type="scientific">Plectosphaerella plurivora</name>
    <dbReference type="NCBI Taxonomy" id="936078"/>
    <lineage>
        <taxon>Eukaryota</taxon>
        <taxon>Fungi</taxon>
        <taxon>Dikarya</taxon>
        <taxon>Ascomycota</taxon>
        <taxon>Pezizomycotina</taxon>
        <taxon>Sordariomycetes</taxon>
        <taxon>Hypocreomycetidae</taxon>
        <taxon>Glomerellales</taxon>
        <taxon>Plectosphaerellaceae</taxon>
        <taxon>Plectosphaerella</taxon>
    </lineage>
</organism>
<reference evidence="1" key="1">
    <citation type="journal article" date="2021" name="Nat. Commun.">
        <title>Genetic determinants of endophytism in the Arabidopsis root mycobiome.</title>
        <authorList>
            <person name="Mesny F."/>
            <person name="Miyauchi S."/>
            <person name="Thiergart T."/>
            <person name="Pickel B."/>
            <person name="Atanasova L."/>
            <person name="Karlsson M."/>
            <person name="Huettel B."/>
            <person name="Barry K.W."/>
            <person name="Haridas S."/>
            <person name="Chen C."/>
            <person name="Bauer D."/>
            <person name="Andreopoulos W."/>
            <person name="Pangilinan J."/>
            <person name="LaButti K."/>
            <person name="Riley R."/>
            <person name="Lipzen A."/>
            <person name="Clum A."/>
            <person name="Drula E."/>
            <person name="Henrissat B."/>
            <person name="Kohler A."/>
            <person name="Grigoriev I.V."/>
            <person name="Martin F.M."/>
            <person name="Hacquard S."/>
        </authorList>
    </citation>
    <scope>NUCLEOTIDE SEQUENCE</scope>
    <source>
        <strain evidence="1">MPI-SDFR-AT-0117</strain>
    </source>
</reference>
<dbReference type="Proteomes" id="UP000770015">
    <property type="component" value="Unassembled WGS sequence"/>
</dbReference>
<keyword evidence="2" id="KW-1185">Reference proteome</keyword>
<sequence>MSSPKTAASASKPELPPNVLIFTPKLRATADTLLNGRIFTRLATTSTTDPSALVAAAAKVGDTFCFPFRSGILIFDGVGADEDVDIADTHHEHFRVVCLALKDAGIDLDVAGCVFDVKDILKAGFQLDVLSSGSVLAIDLMDGEEESDDDEDLEASLAALVSGSGTSIS</sequence>
<gene>
    <name evidence="1" type="ORF">F5X68DRAFT_210189</name>
</gene>
<proteinExistence type="predicted"/>
<comment type="caution">
    <text evidence="1">The sequence shown here is derived from an EMBL/GenBank/DDBJ whole genome shotgun (WGS) entry which is preliminary data.</text>
</comment>
<dbReference type="AlphaFoldDB" id="A0A9P8VAA4"/>
<name>A0A9P8VAA4_9PEZI</name>
<accession>A0A9P8VAA4</accession>
<dbReference type="EMBL" id="JAGSXJ010000015">
    <property type="protein sequence ID" value="KAH6685463.1"/>
    <property type="molecule type" value="Genomic_DNA"/>
</dbReference>
<dbReference type="OrthoDB" id="5280080at2759"/>
<protein>
    <submittedName>
        <fullName evidence="1">Uncharacterized protein</fullName>
    </submittedName>
</protein>
<evidence type="ECO:0000313" key="1">
    <source>
        <dbReference type="EMBL" id="KAH6685463.1"/>
    </source>
</evidence>